<protein>
    <submittedName>
        <fullName evidence="1">Uncharacterized protein</fullName>
    </submittedName>
</protein>
<sequence length="817" mass="90612">MKKIIMLLLAIVALLAVPILANNVLEFPNADIYYPEGYEKVAVYIGNTFESIRPKAVELVGNDPGRINIVLADFGTNTNGLAQVQNHKTIQIFVWPADTILSTRMNVSNLYRQLLIHEFTHIAHLTYTTGVPAFISRVLLGTEMFSPQQLSPFVEGVTLFAESSNYFSEGRLNNPMWGREMAYQNMKANAFPALDYALSVSREDYRGGALYYNYMAGFYDYLVRRFGIESVKEFHGEVSGRLPVFGPINASQIAFGETLDGLYNDWKEEVGIEATKYATLTEVRTVANGQIYDMTKTENGVLFSYSVFGEASSWNGSVERGIEEYVDGGFSRRLSDFGALSLKWHEGNIYLMTSVTERNTTSREIWSHRPPLSVGLLDKGMITAFDIYNGRLIKALYDAKTELSTIYFDGMQLITIPWLVKDIVVLEDGNLAMLLSRNGINGAIATFTEGEFRVILDDPYLKGRGIDYQEGKVVFTAAYEEGYMDAFAVEVKSGEVFRLTEGANLEKAVVLDSTVYGFGHSRREKGMSIYVFGLESTPYSVKEVEPDDFEPTSVEYTSGNYLKKAFLHFLKPVLRAPLVSYDGENISLGFLTVHLSHDSKHSMELMPSFTFGTNKLTFQGEYVGQILEGVDVSLKVSLGTPSVPMLTAGLSSELFQMPLNPSTRFRSHAYIGFDTSGGITTSVPLSLRGNLFSISVEPGIRLSDGKITPLLAVDAGFSPTLGTSVGLGVGFYDDFYWYANGAQLMYRIDWGWSPLFFLKELGIGAVISGTNTSLDHSALYLFINVGSTIGIGDIFPKIGIKYSDSRFGIYFGLDNQP</sequence>
<gene>
    <name evidence="1" type="ORF">XE02_0275</name>
</gene>
<proteinExistence type="predicted"/>
<reference evidence="2" key="1">
    <citation type="journal article" date="2015" name="MBio">
        <title>Genome-Resolved Metagenomic Analysis Reveals Roles for Candidate Phyla and Other Microbial Community Members in Biogeochemical Transformations in Oil Reservoirs.</title>
        <authorList>
            <person name="Hu P."/>
            <person name="Tom L."/>
            <person name="Singh A."/>
            <person name="Thomas B.C."/>
            <person name="Baker B.J."/>
            <person name="Piceno Y.M."/>
            <person name="Andersen G.L."/>
            <person name="Banfield J.F."/>
        </authorList>
    </citation>
    <scope>NUCLEOTIDE SEQUENCE [LARGE SCALE GENOMIC DNA]</scope>
</reference>
<organism evidence="1 2">
    <name type="scientific">Mesotoga infera</name>
    <dbReference type="NCBI Taxonomy" id="1236046"/>
    <lineage>
        <taxon>Bacteria</taxon>
        <taxon>Thermotogati</taxon>
        <taxon>Thermotogota</taxon>
        <taxon>Thermotogae</taxon>
        <taxon>Kosmotogales</taxon>
        <taxon>Kosmotogaceae</taxon>
        <taxon>Mesotoga</taxon>
    </lineage>
</organism>
<comment type="caution">
    <text evidence="1">The sequence shown here is derived from an EMBL/GenBank/DDBJ whole genome shotgun (WGS) entry which is preliminary data.</text>
</comment>
<evidence type="ECO:0000313" key="1">
    <source>
        <dbReference type="EMBL" id="KUK90980.1"/>
    </source>
</evidence>
<name>A0A101I908_9BACT</name>
<evidence type="ECO:0000313" key="2">
    <source>
        <dbReference type="Proteomes" id="UP000055014"/>
    </source>
</evidence>
<dbReference type="AlphaFoldDB" id="A0A101I908"/>
<dbReference type="Proteomes" id="UP000055014">
    <property type="component" value="Unassembled WGS sequence"/>
</dbReference>
<dbReference type="PATRIC" id="fig|1236046.5.peg.1248"/>
<dbReference type="EMBL" id="LGGW01000013">
    <property type="protein sequence ID" value="KUK90980.1"/>
    <property type="molecule type" value="Genomic_DNA"/>
</dbReference>
<accession>A0A101I908</accession>